<dbReference type="AlphaFoldDB" id="A0A916FAB8"/>
<evidence type="ECO:0000259" key="3">
    <source>
        <dbReference type="Pfam" id="PF20454"/>
    </source>
</evidence>
<feature type="domain" description="Terminase large subunit GpA endonuclease" evidence="3">
    <location>
        <begin position="297"/>
        <end position="582"/>
    </location>
</feature>
<comment type="caution">
    <text evidence="4">The sequence shown here is derived from an EMBL/GenBank/DDBJ whole genome shotgun (WGS) entry which is preliminary data.</text>
</comment>
<dbReference type="RefSeq" id="WP_213035860.1">
    <property type="nucleotide sequence ID" value="NZ_CAJNBL010000014.1"/>
</dbReference>
<reference evidence="4" key="1">
    <citation type="submission" date="2021-02" db="EMBL/GenBank/DDBJ databases">
        <authorList>
            <person name="Han P."/>
        </authorList>
    </citation>
    <scope>NUCLEOTIDE SEQUENCE</scope>
    <source>
        <strain evidence="4">Candidatus Nitrotoga sp. ZN8</strain>
    </source>
</reference>
<dbReference type="Pfam" id="PF05876">
    <property type="entry name" value="GpA_ATPase"/>
    <property type="match status" value="1"/>
</dbReference>
<evidence type="ECO:0000313" key="5">
    <source>
        <dbReference type="Proteomes" id="UP000675882"/>
    </source>
</evidence>
<dbReference type="EMBL" id="CAJNBL010000014">
    <property type="protein sequence ID" value="CAE6713408.1"/>
    <property type="molecule type" value="Genomic_DNA"/>
</dbReference>
<organism evidence="4 5">
    <name type="scientific">Candidatus Nitrotoga fabula</name>
    <dbReference type="NCBI Taxonomy" id="2182327"/>
    <lineage>
        <taxon>Bacteria</taxon>
        <taxon>Pseudomonadati</taxon>
        <taxon>Pseudomonadota</taxon>
        <taxon>Betaproteobacteria</taxon>
        <taxon>Nitrosomonadales</taxon>
        <taxon>Gallionellaceae</taxon>
        <taxon>Candidatus Nitrotoga</taxon>
    </lineage>
</organism>
<feature type="region of interest" description="Disordered" evidence="1">
    <location>
        <begin position="610"/>
        <end position="660"/>
    </location>
</feature>
<feature type="domain" description="Phage terminase large subunit GpA ATPase" evidence="2">
    <location>
        <begin position="43"/>
        <end position="287"/>
    </location>
</feature>
<dbReference type="GO" id="GO:0016887">
    <property type="term" value="F:ATP hydrolysis activity"/>
    <property type="evidence" value="ECO:0007669"/>
    <property type="project" value="InterPro"/>
</dbReference>
<protein>
    <submittedName>
        <fullName evidence="4">Phage terminase, large subunit GpA</fullName>
    </submittedName>
</protein>
<evidence type="ECO:0000256" key="1">
    <source>
        <dbReference type="SAM" id="MobiDB-lite"/>
    </source>
</evidence>
<evidence type="ECO:0000313" key="4">
    <source>
        <dbReference type="EMBL" id="CAE6713408.1"/>
    </source>
</evidence>
<gene>
    <name evidence="4" type="ORF">NTGZN8_210028</name>
</gene>
<proteinExistence type="inferred from homology"/>
<evidence type="ECO:0000259" key="2">
    <source>
        <dbReference type="Pfam" id="PF05876"/>
    </source>
</evidence>
<dbReference type="GO" id="GO:0005524">
    <property type="term" value="F:ATP binding"/>
    <property type="evidence" value="ECO:0007669"/>
    <property type="project" value="InterPro"/>
</dbReference>
<dbReference type="Pfam" id="PF20454">
    <property type="entry name" value="GpA_nuclease"/>
    <property type="match status" value="1"/>
</dbReference>
<sequence length="660" mass="73975">MAVRLKLDRGYLYRRLAASCKPADRLTVSAWADRHRVLSSKQSGERGKWKTVRNPILREIMDCLSVTSPVSEVVVMKSSQVGVTEATVNWLGYIMEHAPAPTMVLMPTLESRDSWKVQKLNPLLTETECVRDILGGLRSRDAANSKDLIDFPGGILFLAGGNSPNSYAQKSVRNLVMDDLDRFPSEIGEEGDPVGLARGRLKAFSRSKLVLISTPTVKDASLIEREYLASDQRRFYVPCPACEEAQSLKWSNLKWNLAAGQVWYECEHCGTCLEEHHKPAMLAAGVWKPENPDHRRRGYHLSALYAPIGLGPSWLDLAQQFTLARQDVATLKTFINTDLGETWEDQASSLKSNDLLRRVDDVPLRTIPPGILALTAGIDTQDSWLAITVLGWSASGHRIIDWHEIQGDTTRLEVWDELEVYLNTPLLNAFGKAMRYRGALIDSRGHRGEQVRNFVQRPGLRIPVFAGQGSTTRMGKAIASSPSYPDKTRKGKVLRGSFGLWNVGTEYCKAFLYGALASDADRAQEDRAFQFGQGLEVEYFDGLLSEVYDPEARRYVQKKGARFKRNEPLDTLVYAWAVGAHREIMIGRTRHGKPDPYYWERLQAMLEQRGSMAENSASVAGPVEMNDSGEKPNRAPRRPDSKQVASSRGRISLPGMRRWV</sequence>
<dbReference type="InterPro" id="IPR008866">
    <property type="entry name" value="Phage_lambda_GpA-like"/>
</dbReference>
<dbReference type="GO" id="GO:0004519">
    <property type="term" value="F:endonuclease activity"/>
    <property type="evidence" value="ECO:0007669"/>
    <property type="project" value="InterPro"/>
</dbReference>
<name>A0A916FAB8_9PROT</name>
<feature type="compositionally biased region" description="Basic and acidic residues" evidence="1">
    <location>
        <begin position="628"/>
        <end position="641"/>
    </location>
</feature>
<dbReference type="InterPro" id="IPR046454">
    <property type="entry name" value="GpA_endonuclease"/>
</dbReference>
<accession>A0A916FAB8</accession>
<keyword evidence="5" id="KW-1185">Reference proteome</keyword>
<dbReference type="InterPro" id="IPR046453">
    <property type="entry name" value="GpA_ATPase"/>
</dbReference>
<dbReference type="Proteomes" id="UP000675882">
    <property type="component" value="Unassembled WGS sequence"/>
</dbReference>
<dbReference type="HAMAP" id="MF_04144">
    <property type="entry name" value="TERL_LAMBDA"/>
    <property type="match status" value="1"/>
</dbReference>